<keyword evidence="2" id="KW-1185">Reference proteome</keyword>
<evidence type="ECO:0008006" key="3">
    <source>
        <dbReference type="Google" id="ProtNLM"/>
    </source>
</evidence>
<dbReference type="RefSeq" id="WP_311367949.1">
    <property type="nucleotide sequence ID" value="NZ_JAVRHX010000001.1"/>
</dbReference>
<protein>
    <recommendedName>
        <fullName evidence="3">DUF3806 domain-containing protein</fullName>
    </recommendedName>
</protein>
<proteinExistence type="predicted"/>
<organism evidence="1 2">
    <name type="scientific">Glaciecola petra</name>
    <dbReference type="NCBI Taxonomy" id="3075602"/>
    <lineage>
        <taxon>Bacteria</taxon>
        <taxon>Pseudomonadati</taxon>
        <taxon>Pseudomonadota</taxon>
        <taxon>Gammaproteobacteria</taxon>
        <taxon>Alteromonadales</taxon>
        <taxon>Alteromonadaceae</taxon>
        <taxon>Glaciecola</taxon>
    </lineage>
</organism>
<dbReference type="Proteomes" id="UP001253545">
    <property type="component" value="Unassembled WGS sequence"/>
</dbReference>
<evidence type="ECO:0000313" key="2">
    <source>
        <dbReference type="Proteomes" id="UP001253545"/>
    </source>
</evidence>
<accession>A0ABU2ZPD1</accession>
<gene>
    <name evidence="1" type="ORF">RM552_06445</name>
</gene>
<sequence length="136" mass="15320">MEQQELNKLMIDSANDAVNLANTEFKLTLDYSEKSISEIDTIIVGFLDKYKAVALEDKAIFTICNLFGAYLGQTFMTIKQGQWLYDQTNENAPSVFMKSGEHSFAFAGICYKKLVEDSTISINDYFQQAILSSAQK</sequence>
<evidence type="ECO:0000313" key="1">
    <source>
        <dbReference type="EMBL" id="MDT0594478.1"/>
    </source>
</evidence>
<reference evidence="1 2" key="1">
    <citation type="submission" date="2023-09" db="EMBL/GenBank/DDBJ databases">
        <authorList>
            <person name="Rey-Velasco X."/>
        </authorList>
    </citation>
    <scope>NUCLEOTIDE SEQUENCE [LARGE SCALE GENOMIC DNA]</scope>
    <source>
        <strain evidence="1 2">P117</strain>
    </source>
</reference>
<name>A0ABU2ZPD1_9ALTE</name>
<dbReference type="EMBL" id="JAVRHX010000001">
    <property type="protein sequence ID" value="MDT0594478.1"/>
    <property type="molecule type" value="Genomic_DNA"/>
</dbReference>
<comment type="caution">
    <text evidence="1">The sequence shown here is derived from an EMBL/GenBank/DDBJ whole genome shotgun (WGS) entry which is preliminary data.</text>
</comment>